<evidence type="ECO:0000313" key="3">
    <source>
        <dbReference type="Proteomes" id="UP000020681"/>
    </source>
</evidence>
<protein>
    <recommendedName>
        <fullName evidence="4">Secreted protein</fullName>
    </recommendedName>
</protein>
<evidence type="ECO:0000256" key="1">
    <source>
        <dbReference type="SAM" id="MobiDB-lite"/>
    </source>
</evidence>
<dbReference type="EMBL" id="JAOL01000062">
    <property type="protein sequence ID" value="EUA93469.1"/>
    <property type="molecule type" value="Genomic_DNA"/>
</dbReference>
<comment type="caution">
    <text evidence="2">The sequence shown here is derived from an EMBL/GenBank/DDBJ whole genome shotgun (WGS) entry which is preliminary data.</text>
</comment>
<keyword evidence="3" id="KW-1185">Reference proteome</keyword>
<evidence type="ECO:0008006" key="4">
    <source>
        <dbReference type="Google" id="ProtNLM"/>
    </source>
</evidence>
<organism evidence="2 3">
    <name type="scientific">Mycobacterium ulcerans str. Harvey</name>
    <dbReference type="NCBI Taxonomy" id="1299332"/>
    <lineage>
        <taxon>Bacteria</taxon>
        <taxon>Bacillati</taxon>
        <taxon>Actinomycetota</taxon>
        <taxon>Actinomycetes</taxon>
        <taxon>Mycobacteriales</taxon>
        <taxon>Mycobacteriaceae</taxon>
        <taxon>Mycobacterium</taxon>
        <taxon>Mycobacterium ulcerans group</taxon>
    </lineage>
</organism>
<gene>
    <name evidence="2" type="ORF">I551_0181</name>
</gene>
<proteinExistence type="predicted"/>
<reference evidence="2 3" key="1">
    <citation type="submission" date="2014-01" db="EMBL/GenBank/DDBJ databases">
        <authorList>
            <person name="Dobos K."/>
            <person name="Lenaerts A."/>
            <person name="Ordway D."/>
            <person name="DeGroote M.A."/>
            <person name="Parker T."/>
            <person name="Sizemore C."/>
            <person name="Tallon L.J."/>
            <person name="Sadzewicz L.K."/>
            <person name="Sengamalay N."/>
            <person name="Fraser C.M."/>
            <person name="Hine E."/>
            <person name="Shefchek K.A."/>
            <person name="Das S.P."/>
            <person name="Tettelin H."/>
        </authorList>
    </citation>
    <scope>NUCLEOTIDE SEQUENCE [LARGE SCALE GENOMIC DNA]</scope>
    <source>
        <strain evidence="2 3">Harvey</strain>
    </source>
</reference>
<accession>A0ABN0R9A3</accession>
<evidence type="ECO:0000313" key="2">
    <source>
        <dbReference type="EMBL" id="EUA93469.1"/>
    </source>
</evidence>
<feature type="region of interest" description="Disordered" evidence="1">
    <location>
        <begin position="39"/>
        <end position="61"/>
    </location>
</feature>
<feature type="compositionally biased region" description="Polar residues" evidence="1">
    <location>
        <begin position="47"/>
        <end position="61"/>
    </location>
</feature>
<name>A0ABN0R9A3_MYCUL</name>
<dbReference type="Proteomes" id="UP000020681">
    <property type="component" value="Unassembled WGS sequence"/>
</dbReference>
<sequence length="61" mass="6705">MAFVAAALVLRRPFASPSGSCPPYRPDIWQPFFYDRDEGDPHRPKTSCPNSGNIGSHTATI</sequence>